<evidence type="ECO:0000256" key="2">
    <source>
        <dbReference type="ARBA" id="ARBA00023002"/>
    </source>
</evidence>
<evidence type="ECO:0000313" key="5">
    <source>
        <dbReference type="Proteomes" id="UP001597097"/>
    </source>
</evidence>
<keyword evidence="1" id="KW-0521">NADP</keyword>
<keyword evidence="5" id="KW-1185">Reference proteome</keyword>
<gene>
    <name evidence="4" type="ORF">ACFSJ0_21465</name>
</gene>
<dbReference type="PANTHER" id="PTHR43827">
    <property type="entry name" value="2,5-DIKETO-D-GLUCONIC ACID REDUCTASE"/>
    <property type="match status" value="1"/>
</dbReference>
<dbReference type="PROSITE" id="PS00062">
    <property type="entry name" value="ALDOKETO_REDUCTASE_2"/>
    <property type="match status" value="1"/>
</dbReference>
<feature type="domain" description="NADP-dependent oxidoreductase" evidence="3">
    <location>
        <begin position="16"/>
        <end position="257"/>
    </location>
</feature>
<evidence type="ECO:0000256" key="1">
    <source>
        <dbReference type="ARBA" id="ARBA00022857"/>
    </source>
</evidence>
<proteinExistence type="predicted"/>
<sequence>MNSLLLNTDGVQVPQLGFGVWQVPSDVAEQVVTTALEVGYRHVDTASAYGNEEGVGRAVRASGIPREKLFVTTKLFNPDHGRAEEAFDESLSRLGLDYVDLYLIHWPLPEHGTYLQAWRSLEKIYRQGRAKAIGVSNFTVETLTRVIDEAEITPSINQIELHPYFQQRRMREFHEANGILTEAWSPLGQGQGLLGDPALAVLSEKYGKTPAQIVLRWHIQLGNVVIPKSVTPARIKENFGVFDFVLDAEDMTAIGAMNTTDGRIGPDPDTFHWMG</sequence>
<name>A0ABW4GA27_9ACTN</name>
<dbReference type="PANTHER" id="PTHR43827:SF3">
    <property type="entry name" value="NADP-DEPENDENT OXIDOREDUCTASE DOMAIN-CONTAINING PROTEIN"/>
    <property type="match status" value="1"/>
</dbReference>
<comment type="caution">
    <text evidence="4">The sequence shown here is derived from an EMBL/GenBank/DDBJ whole genome shotgun (WGS) entry which is preliminary data.</text>
</comment>
<dbReference type="InterPro" id="IPR018170">
    <property type="entry name" value="Aldo/ket_reductase_CS"/>
</dbReference>
<evidence type="ECO:0000259" key="3">
    <source>
        <dbReference type="Pfam" id="PF00248"/>
    </source>
</evidence>
<evidence type="ECO:0000313" key="4">
    <source>
        <dbReference type="EMBL" id="MFD1539637.1"/>
    </source>
</evidence>
<dbReference type="InterPro" id="IPR020471">
    <property type="entry name" value="AKR"/>
</dbReference>
<protein>
    <submittedName>
        <fullName evidence="4">Aldo/keto reductase</fullName>
    </submittedName>
</protein>
<reference evidence="5" key="1">
    <citation type="journal article" date="2019" name="Int. J. Syst. Evol. Microbiol.">
        <title>The Global Catalogue of Microorganisms (GCM) 10K type strain sequencing project: providing services to taxonomists for standard genome sequencing and annotation.</title>
        <authorList>
            <consortium name="The Broad Institute Genomics Platform"/>
            <consortium name="The Broad Institute Genome Sequencing Center for Infectious Disease"/>
            <person name="Wu L."/>
            <person name="Ma J."/>
        </authorList>
    </citation>
    <scope>NUCLEOTIDE SEQUENCE [LARGE SCALE GENOMIC DNA]</scope>
    <source>
        <strain evidence="5">CGMCC 1.15399</strain>
    </source>
</reference>
<dbReference type="PROSITE" id="PS00063">
    <property type="entry name" value="ALDOKETO_REDUCTASE_3"/>
    <property type="match status" value="1"/>
</dbReference>
<keyword evidence="2" id="KW-0560">Oxidoreductase</keyword>
<dbReference type="EMBL" id="JBHUCM010000017">
    <property type="protein sequence ID" value="MFD1539637.1"/>
    <property type="molecule type" value="Genomic_DNA"/>
</dbReference>
<dbReference type="PIRSF" id="PIRSF000097">
    <property type="entry name" value="AKR"/>
    <property type="match status" value="1"/>
</dbReference>
<dbReference type="RefSeq" id="WP_219535261.1">
    <property type="nucleotide sequence ID" value="NZ_JAHKRM010000025.1"/>
</dbReference>
<dbReference type="Pfam" id="PF00248">
    <property type="entry name" value="Aldo_ket_red"/>
    <property type="match status" value="1"/>
</dbReference>
<dbReference type="InterPro" id="IPR023210">
    <property type="entry name" value="NADP_OxRdtase_dom"/>
</dbReference>
<accession>A0ABW4GA27</accession>
<organism evidence="4 5">
    <name type="scientific">Nonomuraea guangzhouensis</name>
    <dbReference type="NCBI Taxonomy" id="1291555"/>
    <lineage>
        <taxon>Bacteria</taxon>
        <taxon>Bacillati</taxon>
        <taxon>Actinomycetota</taxon>
        <taxon>Actinomycetes</taxon>
        <taxon>Streptosporangiales</taxon>
        <taxon>Streptosporangiaceae</taxon>
        <taxon>Nonomuraea</taxon>
    </lineage>
</organism>
<dbReference type="Proteomes" id="UP001597097">
    <property type="component" value="Unassembled WGS sequence"/>
</dbReference>
<dbReference type="PROSITE" id="PS00798">
    <property type="entry name" value="ALDOKETO_REDUCTASE_1"/>
    <property type="match status" value="1"/>
</dbReference>